<dbReference type="AlphaFoldDB" id="A0A8H7V5W3"/>
<keyword evidence="3" id="KW-1185">Reference proteome</keyword>
<evidence type="ECO:0000259" key="1">
    <source>
        <dbReference type="Pfam" id="PF00078"/>
    </source>
</evidence>
<sequence length="544" mass="64105">MKFYIPNVSKFLIGRKLLDPFLYKFGLVRAAERERNYEKGNNNKINRYLRYQDKRIRKMASENDPRFWDLIEILRKSSKAYRLLALMNVRPLWYKDMSWKSLNSNSETGRDEKIHQQPRSFLENVFMDVKSFRRPGKGSVTCWKEILDSIDHYEYIYEFDFKKFHDRISRRILVKALRSMDLPDNWLKRLVNLQSPYVLERDSEDEAVDRQFKDYAINHFAQGVVQGSNLAAFIGLAVLEELKVYDVPNGKYIGYADDGLLLLNDPKEVDRWKERLNTRESGVELKESKSGFVKFEGKWIKDLEFVGARYAGEERSLYANTHSGKTWKYEWEEKEDFLSDLKENPGLFKSDKSVKPWISAPKTLNADNGRKFLGFLMSKIWSDSPYESFEQLADRSLRIKKGSFADLFCENRKTLSLYNISSECYRRVMTAMKEERVTLRPRNRSRGKPQAPRPELGMITKALTGFHLLRDPSKYLVGTATTKPHPMYLTMDEFYRAQASGMRGVLEYVEFHMDDDPDKEVDIREYSPEYQYFCDLKECSFPSN</sequence>
<dbReference type="InterPro" id="IPR043502">
    <property type="entry name" value="DNA/RNA_pol_sf"/>
</dbReference>
<gene>
    <name evidence="2" type="ORF">INT45_013879</name>
</gene>
<organism evidence="2 3">
    <name type="scientific">Circinella minor</name>
    <dbReference type="NCBI Taxonomy" id="1195481"/>
    <lineage>
        <taxon>Eukaryota</taxon>
        <taxon>Fungi</taxon>
        <taxon>Fungi incertae sedis</taxon>
        <taxon>Mucoromycota</taxon>
        <taxon>Mucoromycotina</taxon>
        <taxon>Mucoromycetes</taxon>
        <taxon>Mucorales</taxon>
        <taxon>Lichtheimiaceae</taxon>
        <taxon>Circinella</taxon>
    </lineage>
</organism>
<protein>
    <recommendedName>
        <fullName evidence="1">Reverse transcriptase domain-containing protein</fullName>
    </recommendedName>
</protein>
<accession>A0A8H7V5W3</accession>
<comment type="caution">
    <text evidence="2">The sequence shown here is derived from an EMBL/GenBank/DDBJ whole genome shotgun (WGS) entry which is preliminary data.</text>
</comment>
<dbReference type="Proteomes" id="UP000646827">
    <property type="component" value="Unassembled WGS sequence"/>
</dbReference>
<feature type="domain" description="Reverse transcriptase" evidence="1">
    <location>
        <begin position="128"/>
        <end position="299"/>
    </location>
</feature>
<reference evidence="2 3" key="1">
    <citation type="submission" date="2020-12" db="EMBL/GenBank/DDBJ databases">
        <title>Metabolic potential, ecology and presence of endohyphal bacteria is reflected in genomic diversity of Mucoromycotina.</title>
        <authorList>
            <person name="Muszewska A."/>
            <person name="Okrasinska A."/>
            <person name="Steczkiewicz K."/>
            <person name="Drgas O."/>
            <person name="Orlowska M."/>
            <person name="Perlinska-Lenart U."/>
            <person name="Aleksandrzak-Piekarczyk T."/>
            <person name="Szatraj K."/>
            <person name="Zielenkiewicz U."/>
            <person name="Pilsyk S."/>
            <person name="Malc E."/>
            <person name="Mieczkowski P."/>
            <person name="Kruszewska J.S."/>
            <person name="Biernat P."/>
            <person name="Pawlowska J."/>
        </authorList>
    </citation>
    <scope>NUCLEOTIDE SEQUENCE [LARGE SCALE GENOMIC DNA]</scope>
    <source>
        <strain evidence="2 3">CBS 142.35</strain>
    </source>
</reference>
<dbReference type="Pfam" id="PF00078">
    <property type="entry name" value="RVT_1"/>
    <property type="match status" value="1"/>
</dbReference>
<dbReference type="SUPFAM" id="SSF56672">
    <property type="entry name" value="DNA/RNA polymerases"/>
    <property type="match status" value="1"/>
</dbReference>
<dbReference type="EMBL" id="JAEPRB010001214">
    <property type="protein sequence ID" value="KAG2206632.1"/>
    <property type="molecule type" value="Genomic_DNA"/>
</dbReference>
<dbReference type="OrthoDB" id="2492701at2759"/>
<dbReference type="InterPro" id="IPR000477">
    <property type="entry name" value="RT_dom"/>
</dbReference>
<evidence type="ECO:0000313" key="3">
    <source>
        <dbReference type="Proteomes" id="UP000646827"/>
    </source>
</evidence>
<evidence type="ECO:0000313" key="2">
    <source>
        <dbReference type="EMBL" id="KAG2206632.1"/>
    </source>
</evidence>
<proteinExistence type="predicted"/>
<name>A0A8H7V5W3_9FUNG</name>